<comment type="caution">
    <text evidence="3">The sequence shown here is derived from an EMBL/GenBank/DDBJ whole genome shotgun (WGS) entry which is preliminary data.</text>
</comment>
<reference evidence="3 4" key="1">
    <citation type="submission" date="2019-09" db="EMBL/GenBank/DDBJ databases">
        <title>Draft genome sequence of various Type strains from the CCUG.</title>
        <authorList>
            <person name="Pineiro-Iglesias B."/>
            <person name="Tunovic T."/>
            <person name="Unosson C."/>
            <person name="Inganas E."/>
            <person name="Ohlen M."/>
            <person name="Cardew S."/>
            <person name="Jensie-Markopoulos S."/>
            <person name="Salva-Serra F."/>
            <person name="Jaen-Luchoro D."/>
            <person name="Karlsson R."/>
            <person name="Svensson-Stadler L."/>
            <person name="Chun J."/>
            <person name="Moore E."/>
        </authorList>
    </citation>
    <scope>NUCLEOTIDE SEQUENCE [LARGE SCALE GENOMIC DNA]</scope>
    <source>
        <strain evidence="3 4">CCUG 53682T</strain>
    </source>
</reference>
<dbReference type="InterPro" id="IPR010982">
    <property type="entry name" value="Lambda_DNA-bd_dom_sf"/>
</dbReference>
<dbReference type="PANTHER" id="PTHR46558">
    <property type="entry name" value="TRACRIPTIONAL REGULATORY PROTEIN-RELATED-RELATED"/>
    <property type="match status" value="1"/>
</dbReference>
<evidence type="ECO:0000259" key="2">
    <source>
        <dbReference type="PROSITE" id="PS50943"/>
    </source>
</evidence>
<dbReference type="SMART" id="SM00530">
    <property type="entry name" value="HTH_XRE"/>
    <property type="match status" value="1"/>
</dbReference>
<gene>
    <name evidence="3" type="ORF">F4V73_18565</name>
</gene>
<protein>
    <submittedName>
        <fullName evidence="3">Helix-turn-helix transcriptional regulator</fullName>
    </submittedName>
</protein>
<accession>A0A5M9QWC4</accession>
<proteinExistence type="predicted"/>
<organism evidence="3 4">
    <name type="scientific">Morganella psychrotolerans</name>
    <dbReference type="NCBI Taxonomy" id="368603"/>
    <lineage>
        <taxon>Bacteria</taxon>
        <taxon>Pseudomonadati</taxon>
        <taxon>Pseudomonadota</taxon>
        <taxon>Gammaproteobacteria</taxon>
        <taxon>Enterobacterales</taxon>
        <taxon>Morganellaceae</taxon>
        <taxon>Morganella</taxon>
    </lineage>
</organism>
<dbReference type="Proteomes" id="UP000322181">
    <property type="component" value="Unassembled WGS sequence"/>
</dbReference>
<dbReference type="OrthoDB" id="9797172at2"/>
<dbReference type="EMBL" id="VXKB01000009">
    <property type="protein sequence ID" value="KAA8712688.1"/>
    <property type="molecule type" value="Genomic_DNA"/>
</dbReference>
<keyword evidence="1" id="KW-0238">DNA-binding</keyword>
<dbReference type="Pfam" id="PF01381">
    <property type="entry name" value="HTH_3"/>
    <property type="match status" value="1"/>
</dbReference>
<dbReference type="AlphaFoldDB" id="A0A5M9QWC4"/>
<evidence type="ECO:0000256" key="1">
    <source>
        <dbReference type="ARBA" id="ARBA00023125"/>
    </source>
</evidence>
<sequence>MIMSNKTDNNLNTSISEMYKMIGGQIRKIRKLTGITSTELAGMIGVSQQQISRYENGSTKISLDIILRISRVFNTSPYYFIDDGLLFFIHHHLPEENTFLHDTGTLLPVPII</sequence>
<name>A0A5M9QWC4_9GAMM</name>
<evidence type="ECO:0000313" key="4">
    <source>
        <dbReference type="Proteomes" id="UP000322181"/>
    </source>
</evidence>
<dbReference type="PROSITE" id="PS50943">
    <property type="entry name" value="HTH_CROC1"/>
    <property type="match status" value="1"/>
</dbReference>
<feature type="domain" description="HTH cro/C1-type" evidence="2">
    <location>
        <begin position="26"/>
        <end position="80"/>
    </location>
</feature>
<dbReference type="SUPFAM" id="SSF47413">
    <property type="entry name" value="lambda repressor-like DNA-binding domains"/>
    <property type="match status" value="1"/>
</dbReference>
<dbReference type="CDD" id="cd00093">
    <property type="entry name" value="HTH_XRE"/>
    <property type="match status" value="1"/>
</dbReference>
<evidence type="ECO:0000313" key="3">
    <source>
        <dbReference type="EMBL" id="KAA8712688.1"/>
    </source>
</evidence>
<dbReference type="PANTHER" id="PTHR46558:SF11">
    <property type="entry name" value="HTH-TYPE TRANSCRIPTIONAL REGULATOR XRE"/>
    <property type="match status" value="1"/>
</dbReference>
<dbReference type="Gene3D" id="1.10.260.40">
    <property type="entry name" value="lambda repressor-like DNA-binding domains"/>
    <property type="match status" value="1"/>
</dbReference>
<dbReference type="InterPro" id="IPR001387">
    <property type="entry name" value="Cro/C1-type_HTH"/>
</dbReference>
<dbReference type="GO" id="GO:0003677">
    <property type="term" value="F:DNA binding"/>
    <property type="evidence" value="ECO:0007669"/>
    <property type="project" value="UniProtKB-KW"/>
</dbReference>